<dbReference type="GO" id="GO:0031388">
    <property type="term" value="P:organic acid phosphorylation"/>
    <property type="evidence" value="ECO:0007669"/>
    <property type="project" value="UniProtKB-UniRule"/>
</dbReference>
<evidence type="ECO:0000313" key="6">
    <source>
        <dbReference type="Proteomes" id="UP000595278"/>
    </source>
</evidence>
<proteinExistence type="inferred from homology"/>
<evidence type="ECO:0000256" key="1">
    <source>
        <dbReference type="ARBA" id="ARBA00006284"/>
    </source>
</evidence>
<dbReference type="KEGG" id="eaz:JHT90_13510"/>
<dbReference type="InterPro" id="IPR018193">
    <property type="entry name" value="Glyc_kinase_flavodox-like_fold"/>
</dbReference>
<dbReference type="PANTHER" id="PTHR21599:SF0">
    <property type="entry name" value="GLYCERATE KINASE"/>
    <property type="match status" value="1"/>
</dbReference>
<comment type="similarity">
    <text evidence="1 4">Belongs to the glycerate kinase type-1 family.</text>
</comment>
<dbReference type="RefSeq" id="WP_201091908.1">
    <property type="nucleotide sequence ID" value="NZ_CP067393.1"/>
</dbReference>
<dbReference type="GO" id="GO:0008887">
    <property type="term" value="F:glycerate kinase activity"/>
    <property type="evidence" value="ECO:0007669"/>
    <property type="project" value="UniProtKB-UniRule"/>
</dbReference>
<keyword evidence="3 4" id="KW-0418">Kinase</keyword>
<dbReference type="NCBIfam" id="TIGR00045">
    <property type="entry name" value="glycerate kinase"/>
    <property type="match status" value="1"/>
</dbReference>
<dbReference type="PIRSF" id="PIRSF006078">
    <property type="entry name" value="GlxK"/>
    <property type="match status" value="1"/>
</dbReference>
<keyword evidence="6" id="KW-1185">Reference proteome</keyword>
<name>A0A974NF73_9GAMM</name>
<evidence type="ECO:0000256" key="2">
    <source>
        <dbReference type="ARBA" id="ARBA00022679"/>
    </source>
</evidence>
<reference evidence="5 6" key="1">
    <citation type="submission" date="2021-01" db="EMBL/GenBank/DDBJ databases">
        <title>Entomomonas sp. F2A isolated from a house cricket (Acheta domesticus).</title>
        <authorList>
            <person name="Spergser J."/>
            <person name="Busse H.-J."/>
        </authorList>
    </citation>
    <scope>NUCLEOTIDE SEQUENCE [LARGE SCALE GENOMIC DNA]</scope>
    <source>
        <strain evidence="5 6">F2A</strain>
    </source>
</reference>
<dbReference type="EMBL" id="CP067393">
    <property type="protein sequence ID" value="QQP85377.1"/>
    <property type="molecule type" value="Genomic_DNA"/>
</dbReference>
<protein>
    <submittedName>
        <fullName evidence="5">Glycerate kinase</fullName>
    </submittedName>
</protein>
<dbReference type="InterPro" id="IPR018197">
    <property type="entry name" value="Glycerate_kinase_RE-like"/>
</dbReference>
<gene>
    <name evidence="5" type="ORF">JHT90_13510</name>
</gene>
<evidence type="ECO:0000313" key="5">
    <source>
        <dbReference type="EMBL" id="QQP85377.1"/>
    </source>
</evidence>
<dbReference type="Gene3D" id="3.40.50.10350">
    <property type="entry name" value="Glycerate kinase, domain 1"/>
    <property type="match status" value="1"/>
</dbReference>
<dbReference type="AlphaFoldDB" id="A0A974NF73"/>
<dbReference type="SUPFAM" id="SSF110738">
    <property type="entry name" value="Glycerate kinase I"/>
    <property type="match status" value="1"/>
</dbReference>
<dbReference type="Proteomes" id="UP000595278">
    <property type="component" value="Chromosome"/>
</dbReference>
<dbReference type="Gene3D" id="3.90.1510.10">
    <property type="entry name" value="Glycerate kinase, domain 2"/>
    <property type="match status" value="1"/>
</dbReference>
<dbReference type="Pfam" id="PF02595">
    <property type="entry name" value="Gly_kinase"/>
    <property type="match status" value="1"/>
</dbReference>
<evidence type="ECO:0000256" key="3">
    <source>
        <dbReference type="ARBA" id="ARBA00022777"/>
    </source>
</evidence>
<accession>A0A974NF73</accession>
<dbReference type="PANTHER" id="PTHR21599">
    <property type="entry name" value="GLYCERATE KINASE"/>
    <property type="match status" value="1"/>
</dbReference>
<keyword evidence="2 4" id="KW-0808">Transferase</keyword>
<organism evidence="5 6">
    <name type="scientific">Entomomonas asaccharolytica</name>
    <dbReference type="NCBI Taxonomy" id="2785331"/>
    <lineage>
        <taxon>Bacteria</taxon>
        <taxon>Pseudomonadati</taxon>
        <taxon>Pseudomonadota</taxon>
        <taxon>Gammaproteobacteria</taxon>
        <taxon>Pseudomonadales</taxon>
        <taxon>Pseudomonadaceae</taxon>
        <taxon>Entomomonas</taxon>
    </lineage>
</organism>
<evidence type="ECO:0000256" key="4">
    <source>
        <dbReference type="PIRNR" id="PIRNR006078"/>
    </source>
</evidence>
<dbReference type="InterPro" id="IPR036129">
    <property type="entry name" value="Glycerate_kinase_sf"/>
</dbReference>
<dbReference type="InterPro" id="IPR004381">
    <property type="entry name" value="Glycerate_kinase"/>
</dbReference>
<sequence length="379" mass="39986">MKVVIAPDSFKECLAASDVATAIAKGWKDIFPNDEVICHPMADGGEGSINAILHVLKGNFCIDEVNDPLGRPIKANWAWFPQNKVAIIEMAEASGLQCLAPNERNPMIASSYGTGQLILKALDKGARVIILTIGGSGTNDAGAGMMTALGLKLLNANGQPISMGGAALSQVATIDDTLLHPKVTQTKFMVASDVNNPLCGKKGASVIFGPQKGASEQQVALLDAALGHFATICQNKYFRDERSFAGAGAAGGLGFAAKLFLNADFKPGVELIAQITQLEKNMRNADLVITGEGQIDKQSVMGKTPIGVAKLAKKQNIPVIAIAGTLGKEYEVVYQEGIDAAFSLIGAPMSLAEAKFEANNLLMKRASDIARLWHTARQL</sequence>